<dbReference type="EC" id="1.3.1.-" evidence="9"/>
<evidence type="ECO:0000256" key="2">
    <source>
        <dbReference type="ARBA" id="ARBA00022555"/>
    </source>
</evidence>
<comment type="catalytic activity">
    <reaction evidence="9">
        <text>5,6-dihydrouridine(16) in tRNA + NADP(+) = uridine(16) in tRNA + NADPH + H(+)</text>
        <dbReference type="Rhea" id="RHEA:53376"/>
        <dbReference type="Rhea" id="RHEA-COMP:13543"/>
        <dbReference type="Rhea" id="RHEA-COMP:13544"/>
        <dbReference type="ChEBI" id="CHEBI:15378"/>
        <dbReference type="ChEBI" id="CHEBI:57783"/>
        <dbReference type="ChEBI" id="CHEBI:58349"/>
        <dbReference type="ChEBI" id="CHEBI:65315"/>
        <dbReference type="ChEBI" id="CHEBI:74443"/>
    </reaction>
</comment>
<comment type="function">
    <text evidence="9">Catalyzes the synthesis of 5,6-dihydrouridine (D), a modified base found in the D-loop of most tRNAs, via the reduction of the C5-C6 double bond in target uridines. Specifically modifies U16 in tRNAs.</text>
</comment>
<feature type="site" description="Interacts with tRNA" evidence="9">
    <location>
        <position position="169"/>
    </location>
</feature>
<evidence type="ECO:0000256" key="6">
    <source>
        <dbReference type="ARBA" id="ARBA00022857"/>
    </source>
</evidence>
<protein>
    <recommendedName>
        <fullName evidence="9">tRNA-dihydrouridine(16) synthase</fullName>
        <ecNumber evidence="9">1.3.1.-</ecNumber>
    </recommendedName>
    <alternativeName>
        <fullName evidence="9">U16-specific dihydrouridine synthase</fullName>
        <shortName evidence="9">U16-specific Dus</shortName>
    </alternativeName>
    <alternativeName>
        <fullName evidence="9">tRNA-dihydrouridine synthase C</fullName>
    </alternativeName>
</protein>
<evidence type="ECO:0000256" key="7">
    <source>
        <dbReference type="ARBA" id="ARBA00022884"/>
    </source>
</evidence>
<evidence type="ECO:0000256" key="4">
    <source>
        <dbReference type="ARBA" id="ARBA00022643"/>
    </source>
</evidence>
<feature type="binding site" evidence="9">
    <location>
        <position position="132"/>
    </location>
    <ligand>
        <name>FMN</name>
        <dbReference type="ChEBI" id="CHEBI:58210"/>
    </ligand>
</feature>
<feature type="domain" description="DUS-like FMN-binding" evidence="11">
    <location>
        <begin position="1"/>
        <end position="228"/>
    </location>
</feature>
<comment type="caution">
    <text evidence="9">Lacks conserved residue(s) required for the propagation of feature annotation.</text>
</comment>
<keyword evidence="2 9" id="KW-0820">tRNA-binding</keyword>
<evidence type="ECO:0000256" key="9">
    <source>
        <dbReference type="HAMAP-Rule" id="MF_02043"/>
    </source>
</evidence>
<dbReference type="EMBL" id="JAVDXO010000003">
    <property type="protein sequence ID" value="MDR7306334.1"/>
    <property type="molecule type" value="Genomic_DNA"/>
</dbReference>
<feature type="site" description="Interacts with tRNA; defines subfamily-specific binding signature" evidence="9">
    <location>
        <position position="298"/>
    </location>
</feature>
<organism evidence="12 13">
    <name type="scientific">Rhodoferax saidenbachensis</name>
    <dbReference type="NCBI Taxonomy" id="1484693"/>
    <lineage>
        <taxon>Bacteria</taxon>
        <taxon>Pseudomonadati</taxon>
        <taxon>Pseudomonadota</taxon>
        <taxon>Betaproteobacteria</taxon>
        <taxon>Burkholderiales</taxon>
        <taxon>Comamonadaceae</taxon>
        <taxon>Rhodoferax</taxon>
    </lineage>
</organism>
<evidence type="ECO:0000259" key="11">
    <source>
        <dbReference type="Pfam" id="PF01207"/>
    </source>
</evidence>
<dbReference type="InterPro" id="IPR042270">
    <property type="entry name" value="DusC_C"/>
</dbReference>
<comment type="catalytic activity">
    <reaction evidence="9">
        <text>5,6-dihydrouridine(16) in tRNA + NAD(+) = uridine(16) in tRNA + NADH + H(+)</text>
        <dbReference type="Rhea" id="RHEA:53380"/>
        <dbReference type="Rhea" id="RHEA-COMP:13543"/>
        <dbReference type="Rhea" id="RHEA-COMP:13544"/>
        <dbReference type="ChEBI" id="CHEBI:15378"/>
        <dbReference type="ChEBI" id="CHEBI:57540"/>
        <dbReference type="ChEBI" id="CHEBI:57945"/>
        <dbReference type="ChEBI" id="CHEBI:65315"/>
        <dbReference type="ChEBI" id="CHEBI:74443"/>
    </reaction>
</comment>
<gene>
    <name evidence="9" type="primary">dusC</name>
    <name evidence="12" type="ORF">J2X15_001617</name>
</gene>
<dbReference type="SUPFAM" id="SSF51395">
    <property type="entry name" value="FMN-linked oxidoreductases"/>
    <property type="match status" value="1"/>
</dbReference>
<name>A0ABU1ZLA6_9BURK</name>
<comment type="similarity">
    <text evidence="10">Belongs to the dus family.</text>
</comment>
<dbReference type="HAMAP" id="MF_02043">
    <property type="entry name" value="DusC_subfam"/>
    <property type="match status" value="1"/>
</dbReference>
<keyword evidence="4 9" id="KW-0288">FMN</keyword>
<keyword evidence="13" id="KW-1185">Reference proteome</keyword>
<comment type="similarity">
    <text evidence="9">Belongs to the Dus family. DusC subfamily.</text>
</comment>
<feature type="site" description="Interacts with tRNA; defines subfamily-specific binding signature" evidence="9">
    <location>
        <position position="277"/>
    </location>
</feature>
<dbReference type="InterPro" id="IPR001269">
    <property type="entry name" value="DUS_fam"/>
</dbReference>
<evidence type="ECO:0000256" key="5">
    <source>
        <dbReference type="ARBA" id="ARBA00022694"/>
    </source>
</evidence>
<evidence type="ECO:0000313" key="12">
    <source>
        <dbReference type="EMBL" id="MDR7306334.1"/>
    </source>
</evidence>
<dbReference type="PIRSF" id="PIRSF006621">
    <property type="entry name" value="Dus"/>
    <property type="match status" value="1"/>
</dbReference>
<dbReference type="Gene3D" id="3.20.20.70">
    <property type="entry name" value="Aldolase class I"/>
    <property type="match status" value="1"/>
</dbReference>
<feature type="active site" description="Proton donor" evidence="9">
    <location>
        <position position="91"/>
    </location>
</feature>
<comment type="cofactor">
    <cofactor evidence="1 9 10">
        <name>FMN</name>
        <dbReference type="ChEBI" id="CHEBI:58210"/>
    </cofactor>
</comment>
<dbReference type="Proteomes" id="UP001268089">
    <property type="component" value="Unassembled WGS sequence"/>
</dbReference>
<keyword evidence="8 9" id="KW-0560">Oxidoreductase</keyword>
<evidence type="ECO:0000256" key="8">
    <source>
        <dbReference type="ARBA" id="ARBA00023002"/>
    </source>
</evidence>
<evidence type="ECO:0000256" key="3">
    <source>
        <dbReference type="ARBA" id="ARBA00022630"/>
    </source>
</evidence>
<dbReference type="PROSITE" id="PS01136">
    <property type="entry name" value="UPF0034"/>
    <property type="match status" value="1"/>
</dbReference>
<feature type="site" description="Interacts with tRNA" evidence="9">
    <location>
        <position position="88"/>
    </location>
</feature>
<dbReference type="GO" id="GO:0016491">
    <property type="term" value="F:oxidoreductase activity"/>
    <property type="evidence" value="ECO:0007669"/>
    <property type="project" value="UniProtKB-KW"/>
</dbReference>
<dbReference type="Pfam" id="PF01207">
    <property type="entry name" value="Dus"/>
    <property type="match status" value="1"/>
</dbReference>
<feature type="binding site" evidence="9">
    <location>
        <begin position="192"/>
        <end position="194"/>
    </location>
    <ligand>
        <name>FMN</name>
        <dbReference type="ChEBI" id="CHEBI:58210"/>
    </ligand>
</feature>
<feature type="binding site" evidence="9">
    <location>
        <begin position="216"/>
        <end position="217"/>
    </location>
    <ligand>
        <name>FMN</name>
        <dbReference type="ChEBI" id="CHEBI:58210"/>
    </ligand>
</feature>
<dbReference type="InterPro" id="IPR032886">
    <property type="entry name" value="DusC"/>
</dbReference>
<proteinExistence type="inferred from homology"/>
<sequence length="317" mass="34175">MEGLLDFVLRDILTRVGGVEKCVSEFIRITHSLMSEKALLRTVPELAHGARTFAGVPVWPQLLGSDAVCLAENAARLAEMGAPGIDLNFGCPAKVVNRHGGGAALLQDPEVLRAIVAAVRAAVPASIPVTAKMRLGFNDDSLALDCARALEAGGAAEIVVHARTKAQGYRPPAYWDRVADVREAVRVPVVVNGEIWSVEDAQAAVAQSGCHIVMLGRGIVARPALARSVLAAMGTVPGSIAQPGGDWSWKELGPLMHAFWQIATTHLEKKQQAGRVKQWLNLLRRHYPEAQTAFDEMRTLVKPSDVEDWMRTGIPQP</sequence>
<evidence type="ECO:0000256" key="10">
    <source>
        <dbReference type="PIRNR" id="PIRNR006621"/>
    </source>
</evidence>
<reference evidence="12 13" key="1">
    <citation type="submission" date="2023-07" db="EMBL/GenBank/DDBJ databases">
        <title>Sorghum-associated microbial communities from plants grown in Nebraska, USA.</title>
        <authorList>
            <person name="Schachtman D."/>
        </authorList>
    </citation>
    <scope>NUCLEOTIDE SEQUENCE [LARGE SCALE GENOMIC DNA]</scope>
    <source>
        <strain evidence="12 13">BE308</strain>
    </source>
</reference>
<feature type="site" description="Interacts with tRNA; defines subfamily-specific binding signature" evidence="9">
    <location>
        <position position="28"/>
    </location>
</feature>
<dbReference type="PANTHER" id="PTHR11082">
    <property type="entry name" value="TRNA-DIHYDROURIDINE SYNTHASE"/>
    <property type="match status" value="1"/>
</dbReference>
<keyword evidence="7 9" id="KW-0694">RNA-binding</keyword>
<dbReference type="InterPro" id="IPR035587">
    <property type="entry name" value="DUS-like_FMN-bd"/>
</dbReference>
<evidence type="ECO:0000256" key="1">
    <source>
        <dbReference type="ARBA" id="ARBA00001917"/>
    </source>
</evidence>
<evidence type="ECO:0000313" key="13">
    <source>
        <dbReference type="Proteomes" id="UP001268089"/>
    </source>
</evidence>
<feature type="binding site" evidence="9">
    <location>
        <position position="61"/>
    </location>
    <ligand>
        <name>FMN</name>
        <dbReference type="ChEBI" id="CHEBI:58210"/>
    </ligand>
</feature>
<dbReference type="CDD" id="cd02801">
    <property type="entry name" value="DUS_like_FMN"/>
    <property type="match status" value="1"/>
</dbReference>
<comment type="caution">
    <text evidence="12">The sequence shown here is derived from an EMBL/GenBank/DDBJ whole genome shotgun (WGS) entry which is preliminary data.</text>
</comment>
<dbReference type="RefSeq" id="WP_310341281.1">
    <property type="nucleotide sequence ID" value="NZ_JAVDXO010000003.1"/>
</dbReference>
<keyword evidence="6 9" id="KW-0521">NADP</keyword>
<keyword evidence="5 9" id="KW-0819">tRNA processing</keyword>
<dbReference type="Gene3D" id="1.20.225.30">
    <property type="entry name" value="Dihydrouridine synthase, C-terminal recognition domain"/>
    <property type="match status" value="1"/>
</dbReference>
<dbReference type="PANTHER" id="PTHR11082:SF26">
    <property type="entry name" value="TRNA-DIHYDROURIDINE(16) SYNTHASE"/>
    <property type="match status" value="1"/>
</dbReference>
<dbReference type="InterPro" id="IPR018517">
    <property type="entry name" value="tRNA_hU_synthase_CS"/>
</dbReference>
<dbReference type="InterPro" id="IPR013785">
    <property type="entry name" value="Aldolase_TIM"/>
</dbReference>
<accession>A0ABU1ZLA6</accession>
<keyword evidence="3 9" id="KW-0285">Flavoprotein</keyword>
<feature type="site" description="Interacts with tRNA; defines subfamily-specific binding signature" evidence="9">
    <location>
        <position position="275"/>
    </location>
</feature>